<feature type="compositionally biased region" description="Low complexity" evidence="1">
    <location>
        <begin position="59"/>
        <end position="73"/>
    </location>
</feature>
<sequence length="183" mass="19259">MFSSLLFPGLGRLAGAVPQIESDVCRPMSAPGAASLMALHEAEVTNRSPILRPSTTAENKSTLTTSDSTTSNTDLKHVKSPLMNSTTTPDENLAPANSEVGNSSTDEVFHTPLVAAGSDISLKFKEAKIVVSTSTQAIFDDSPSPPKEGIRNTIGSLHIRRGKIEPLGISVPATYADATNVRN</sequence>
<keyword evidence="3" id="KW-1185">Reference proteome</keyword>
<name>K5WJH1_PHACS</name>
<dbReference type="EMBL" id="JH930469">
    <property type="protein sequence ID" value="EKM59279.1"/>
    <property type="molecule type" value="Genomic_DNA"/>
</dbReference>
<reference evidence="2 3" key="1">
    <citation type="journal article" date="2012" name="BMC Genomics">
        <title>Comparative genomics of the white-rot fungi, Phanerochaete carnosa and P. chrysosporium, to elucidate the genetic basis of the distinct wood types they colonize.</title>
        <authorList>
            <person name="Suzuki H."/>
            <person name="MacDonald J."/>
            <person name="Syed K."/>
            <person name="Salamov A."/>
            <person name="Hori C."/>
            <person name="Aerts A."/>
            <person name="Henrissat B."/>
            <person name="Wiebenga A."/>
            <person name="vanKuyk P.A."/>
            <person name="Barry K."/>
            <person name="Lindquist E."/>
            <person name="LaButti K."/>
            <person name="Lapidus A."/>
            <person name="Lucas S."/>
            <person name="Coutinho P."/>
            <person name="Gong Y."/>
            <person name="Samejima M."/>
            <person name="Mahadevan R."/>
            <person name="Abou-Zaid M."/>
            <person name="de Vries R.P."/>
            <person name="Igarashi K."/>
            <person name="Yadav J.S."/>
            <person name="Grigoriev I.V."/>
            <person name="Master E.R."/>
        </authorList>
    </citation>
    <scope>NUCLEOTIDE SEQUENCE [LARGE SCALE GENOMIC DNA]</scope>
    <source>
        <strain evidence="2 3">HHB-10118-sp</strain>
    </source>
</reference>
<feature type="non-terminal residue" evidence="2">
    <location>
        <position position="1"/>
    </location>
</feature>
<protein>
    <submittedName>
        <fullName evidence="2">Uncharacterized protein</fullName>
    </submittedName>
</protein>
<evidence type="ECO:0000313" key="3">
    <source>
        <dbReference type="Proteomes" id="UP000008370"/>
    </source>
</evidence>
<dbReference type="AlphaFoldDB" id="K5WJH1"/>
<proteinExistence type="predicted"/>
<dbReference type="RefSeq" id="XP_007391844.1">
    <property type="nucleotide sequence ID" value="XM_007391782.1"/>
</dbReference>
<organism evidence="2 3">
    <name type="scientific">Phanerochaete carnosa (strain HHB-10118-sp)</name>
    <name type="common">White-rot fungus</name>
    <name type="synonym">Peniophora carnosa</name>
    <dbReference type="NCBI Taxonomy" id="650164"/>
    <lineage>
        <taxon>Eukaryota</taxon>
        <taxon>Fungi</taxon>
        <taxon>Dikarya</taxon>
        <taxon>Basidiomycota</taxon>
        <taxon>Agaricomycotina</taxon>
        <taxon>Agaricomycetes</taxon>
        <taxon>Polyporales</taxon>
        <taxon>Phanerochaetaceae</taxon>
        <taxon>Phanerochaete</taxon>
    </lineage>
</organism>
<dbReference type="InParanoid" id="K5WJH1"/>
<gene>
    <name evidence="2" type="ORF">PHACADRAFT_113785</name>
</gene>
<accession>K5WJH1</accession>
<dbReference type="GeneID" id="18907697"/>
<evidence type="ECO:0000313" key="2">
    <source>
        <dbReference type="EMBL" id="EKM59279.1"/>
    </source>
</evidence>
<dbReference type="KEGG" id="pco:PHACADRAFT_113785"/>
<dbReference type="HOGENOM" id="CLU_1478490_0_0_1"/>
<dbReference type="Proteomes" id="UP000008370">
    <property type="component" value="Unassembled WGS sequence"/>
</dbReference>
<evidence type="ECO:0000256" key="1">
    <source>
        <dbReference type="SAM" id="MobiDB-lite"/>
    </source>
</evidence>
<feature type="region of interest" description="Disordered" evidence="1">
    <location>
        <begin position="45"/>
        <end position="104"/>
    </location>
</feature>
<feature type="compositionally biased region" description="Polar residues" evidence="1">
    <location>
        <begin position="45"/>
        <end position="58"/>
    </location>
</feature>